<proteinExistence type="predicted"/>
<gene>
    <name evidence="1" type="ORF">UFOPK3554_01317</name>
</gene>
<sequence length="74" mass="7595">MRAKGSNIVSVVRSAIASRNCEARSRPKVSNKIESGFTPALMRASAALISTVVFPVPGPPSTIKGVPTCVAAAN</sequence>
<name>A0A6J7XXH0_9ZZZZ</name>
<organism evidence="1">
    <name type="scientific">freshwater metagenome</name>
    <dbReference type="NCBI Taxonomy" id="449393"/>
    <lineage>
        <taxon>unclassified sequences</taxon>
        <taxon>metagenomes</taxon>
        <taxon>ecological metagenomes</taxon>
    </lineage>
</organism>
<reference evidence="1" key="1">
    <citation type="submission" date="2020-05" db="EMBL/GenBank/DDBJ databases">
        <authorList>
            <person name="Chiriac C."/>
            <person name="Salcher M."/>
            <person name="Ghai R."/>
            <person name="Kavagutti S V."/>
        </authorList>
    </citation>
    <scope>NUCLEOTIDE SEQUENCE</scope>
</reference>
<protein>
    <submittedName>
        <fullName evidence="1">Unannotated protein</fullName>
    </submittedName>
</protein>
<dbReference type="AlphaFoldDB" id="A0A6J7XXH0"/>
<evidence type="ECO:0000313" key="1">
    <source>
        <dbReference type="EMBL" id="CAB5241238.1"/>
    </source>
</evidence>
<dbReference type="EMBL" id="CAFBSG010000035">
    <property type="protein sequence ID" value="CAB5241238.1"/>
    <property type="molecule type" value="Genomic_DNA"/>
</dbReference>
<accession>A0A6J7XXH0</accession>